<feature type="compositionally biased region" description="Basic and acidic residues" evidence="1">
    <location>
        <begin position="104"/>
        <end position="121"/>
    </location>
</feature>
<dbReference type="Proteomes" id="UP001470230">
    <property type="component" value="Unassembled WGS sequence"/>
</dbReference>
<gene>
    <name evidence="2" type="ORF">M9Y10_002319</name>
</gene>
<name>A0ABR2L9F7_9EUKA</name>
<proteinExistence type="predicted"/>
<reference evidence="2 3" key="1">
    <citation type="submission" date="2024-04" db="EMBL/GenBank/DDBJ databases">
        <title>Tritrichomonas musculus Genome.</title>
        <authorList>
            <person name="Alves-Ferreira E."/>
            <person name="Grigg M."/>
            <person name="Lorenzi H."/>
            <person name="Galac M."/>
        </authorList>
    </citation>
    <scope>NUCLEOTIDE SEQUENCE [LARGE SCALE GENOMIC DNA]</scope>
    <source>
        <strain evidence="2 3">EAF2021</strain>
    </source>
</reference>
<accession>A0ABR2L9F7</accession>
<dbReference type="InterPro" id="IPR011989">
    <property type="entry name" value="ARM-like"/>
</dbReference>
<dbReference type="InterPro" id="IPR016024">
    <property type="entry name" value="ARM-type_fold"/>
</dbReference>
<dbReference type="PANTHER" id="PTHR10257">
    <property type="entry name" value="SERINE/THREONINE PROTEIN PHOSPHATASE 2A PP2A REGULATORY SUBUNIT B"/>
    <property type="match status" value="1"/>
</dbReference>
<evidence type="ECO:0000313" key="2">
    <source>
        <dbReference type="EMBL" id="KAK8899996.1"/>
    </source>
</evidence>
<feature type="compositionally biased region" description="Low complexity" evidence="1">
    <location>
        <begin position="60"/>
        <end position="79"/>
    </location>
</feature>
<evidence type="ECO:0000313" key="3">
    <source>
        <dbReference type="Proteomes" id="UP001470230"/>
    </source>
</evidence>
<sequence length="611" mass="69537">MYSNSFSRMGKQMDRSSCIEPQRRSISAILGPGTSNRVFSSRTKAPICVPQARGIDMFNSSSARPTFSSTSPLSSSPLSSSPPKPNSNSPFVQISSSNDLYDLTDSRRDSSLRFENKKKNDYSPTKSRFSTHGHEISEINDILDKINSIKYEFKAIKYNSEDSTPENADDIETIVAFVGQPNIAQTFDSKTIEKLLSIARKNILRSISDIPKSLLYGDFYAPISMPNWNVLFFFHKLTSLIIINIDDRIIDKWIDNDFIIGLINLLNSPDPNEQTSTVILIQQIFEAFENKKDFIFNKMIKLVMSHNEGINSFVCVPPALKFFTYYFSQLKGYFNPSFYNFFKLVIFQLFTTDFVHNYYTILSSLCQIFYQHDSSITIWALNFLLNHWPLSNSTKHTIYLHHVRILANSLQSSSTEKIVVRLFEQIGRSVQSQNFKVANAALQVIGNVNFLFNFAPIFNTIIPPLSKSVKTLESHWHPEVRELMKNVLQVIEPIEENLKNDNQTLAYNNQFNRANRRDRRITQVLSDQTGCSAKNSTSMSKMDSPNSILNNSIRQCGSSNTYLPLLEDGSNANQDKTMVTRGNWMAIYQTAISLDTGLVTDVTPEKILHID</sequence>
<feature type="region of interest" description="Disordered" evidence="1">
    <location>
        <begin position="60"/>
        <end position="130"/>
    </location>
</feature>
<feature type="region of interest" description="Disordered" evidence="1">
    <location>
        <begin position="1"/>
        <end position="20"/>
    </location>
</feature>
<dbReference type="SUPFAM" id="SSF48371">
    <property type="entry name" value="ARM repeat"/>
    <property type="match status" value="1"/>
</dbReference>
<dbReference type="EMBL" id="JAPFFF010000001">
    <property type="protein sequence ID" value="KAK8899996.1"/>
    <property type="molecule type" value="Genomic_DNA"/>
</dbReference>
<evidence type="ECO:0008006" key="4">
    <source>
        <dbReference type="Google" id="ProtNLM"/>
    </source>
</evidence>
<dbReference type="Gene3D" id="1.25.10.10">
    <property type="entry name" value="Leucine-rich Repeat Variant"/>
    <property type="match status" value="1"/>
</dbReference>
<keyword evidence="3" id="KW-1185">Reference proteome</keyword>
<dbReference type="PANTHER" id="PTHR10257:SF3">
    <property type="entry name" value="SERINE_THREONINE-PROTEIN PHOSPHATASE 2A 56 KDA REGULATORY SUBUNIT GAMMA ISOFORM"/>
    <property type="match status" value="1"/>
</dbReference>
<evidence type="ECO:0000256" key="1">
    <source>
        <dbReference type="SAM" id="MobiDB-lite"/>
    </source>
</evidence>
<organism evidence="2 3">
    <name type="scientific">Tritrichomonas musculus</name>
    <dbReference type="NCBI Taxonomy" id="1915356"/>
    <lineage>
        <taxon>Eukaryota</taxon>
        <taxon>Metamonada</taxon>
        <taxon>Parabasalia</taxon>
        <taxon>Tritrichomonadida</taxon>
        <taxon>Tritrichomonadidae</taxon>
        <taxon>Tritrichomonas</taxon>
    </lineage>
</organism>
<comment type="caution">
    <text evidence="2">The sequence shown here is derived from an EMBL/GenBank/DDBJ whole genome shotgun (WGS) entry which is preliminary data.</text>
</comment>
<dbReference type="InterPro" id="IPR002554">
    <property type="entry name" value="PP2A_B56"/>
</dbReference>
<protein>
    <recommendedName>
        <fullName evidence="4">Phosphoprotein phosphatase</fullName>
    </recommendedName>
</protein>
<dbReference type="Pfam" id="PF01603">
    <property type="entry name" value="B56"/>
    <property type="match status" value="1"/>
</dbReference>